<evidence type="ECO:0000313" key="2">
    <source>
        <dbReference type="Proteomes" id="UP000613160"/>
    </source>
</evidence>
<dbReference type="Proteomes" id="UP000613160">
    <property type="component" value="Unassembled WGS sequence"/>
</dbReference>
<dbReference type="EMBL" id="BMJJ01000010">
    <property type="protein sequence ID" value="GGD31551.1"/>
    <property type="molecule type" value="Genomic_DNA"/>
</dbReference>
<evidence type="ECO:0000313" key="1">
    <source>
        <dbReference type="EMBL" id="GGD31551.1"/>
    </source>
</evidence>
<comment type="caution">
    <text evidence="1">The sequence shown here is derived from an EMBL/GenBank/DDBJ whole genome shotgun (WGS) entry which is preliminary data.</text>
</comment>
<dbReference type="AlphaFoldDB" id="A0A916Y5Z0"/>
<reference evidence="1" key="2">
    <citation type="submission" date="2020-09" db="EMBL/GenBank/DDBJ databases">
        <authorList>
            <person name="Sun Q."/>
            <person name="Zhou Y."/>
        </authorList>
    </citation>
    <scope>NUCLEOTIDE SEQUENCE</scope>
    <source>
        <strain evidence="1">CGMCC 1.15493</strain>
    </source>
</reference>
<dbReference type="RefSeq" id="WP_188853745.1">
    <property type="nucleotide sequence ID" value="NZ_BMJJ01000010.1"/>
</dbReference>
<reference evidence="1" key="1">
    <citation type="journal article" date="2014" name="Int. J. Syst. Evol. Microbiol.">
        <title>Complete genome sequence of Corynebacterium casei LMG S-19264T (=DSM 44701T), isolated from a smear-ripened cheese.</title>
        <authorList>
            <consortium name="US DOE Joint Genome Institute (JGI-PGF)"/>
            <person name="Walter F."/>
            <person name="Albersmeier A."/>
            <person name="Kalinowski J."/>
            <person name="Ruckert C."/>
        </authorList>
    </citation>
    <scope>NUCLEOTIDE SEQUENCE</scope>
    <source>
        <strain evidence="1">CGMCC 1.15493</strain>
    </source>
</reference>
<organism evidence="1 2">
    <name type="scientific">Aureimonas glaciei</name>
    <dbReference type="NCBI Taxonomy" id="1776957"/>
    <lineage>
        <taxon>Bacteria</taxon>
        <taxon>Pseudomonadati</taxon>
        <taxon>Pseudomonadota</taxon>
        <taxon>Alphaproteobacteria</taxon>
        <taxon>Hyphomicrobiales</taxon>
        <taxon>Aurantimonadaceae</taxon>
        <taxon>Aureimonas</taxon>
    </lineage>
</organism>
<keyword evidence="2" id="KW-1185">Reference proteome</keyword>
<protein>
    <submittedName>
        <fullName evidence="1">Uncharacterized protein</fullName>
    </submittedName>
</protein>
<gene>
    <name evidence="1" type="ORF">GCM10011335_38240</name>
</gene>
<proteinExistence type="predicted"/>
<name>A0A916Y5Z0_9HYPH</name>
<sequence length="79" mass="8721">MELHGGKTTPVEQLTEERFCFKGVFHHEGQRVEIGFFVENGDGFFANAAGGGATYRLDTKDIFKSLEPIGLAFGPKTRN</sequence>
<accession>A0A916Y5Z0</accession>